<dbReference type="Proteomes" id="UP000316781">
    <property type="component" value="Unassembled WGS sequence"/>
</dbReference>
<dbReference type="RefSeq" id="WP_142863158.1">
    <property type="nucleotide sequence ID" value="NZ_VJMF01000044.1"/>
</dbReference>
<reference evidence="2 3" key="1">
    <citation type="submission" date="2019-07" db="EMBL/GenBank/DDBJ databases">
        <title>Ln-dependent methylotrophs.</title>
        <authorList>
            <person name="Tani A."/>
        </authorList>
    </citation>
    <scope>NUCLEOTIDE SEQUENCE [LARGE SCALE GENOMIC DNA]</scope>
    <source>
        <strain evidence="2 3">SM89A</strain>
    </source>
</reference>
<dbReference type="InterPro" id="IPR022444">
    <property type="entry name" value="Cofactor-bd_rpt"/>
</dbReference>
<evidence type="ECO:0000313" key="3">
    <source>
        <dbReference type="Proteomes" id="UP000316781"/>
    </source>
</evidence>
<dbReference type="NCBIfam" id="TIGR03808">
    <property type="entry name" value="RR_plus_rpt_1"/>
    <property type="match status" value="1"/>
</dbReference>
<dbReference type="NCBIfam" id="TIGR03807">
    <property type="entry name" value="RR_fam_repeat"/>
    <property type="match status" value="1"/>
</dbReference>
<dbReference type="AlphaFoldDB" id="A0A549ST34"/>
<dbReference type="InterPro" id="IPR022388">
    <property type="entry name" value="CHP03808"/>
</dbReference>
<dbReference type="InterPro" id="IPR012334">
    <property type="entry name" value="Pectin_lyas_fold"/>
</dbReference>
<dbReference type="Gene3D" id="2.160.20.10">
    <property type="entry name" value="Single-stranded right-handed beta-helix, Pectin lyase-like"/>
    <property type="match status" value="1"/>
</dbReference>
<dbReference type="SUPFAM" id="SSF51126">
    <property type="entry name" value="Pectin lyase-like"/>
    <property type="match status" value="1"/>
</dbReference>
<dbReference type="Pfam" id="PF13229">
    <property type="entry name" value="Beta_helix"/>
    <property type="match status" value="1"/>
</dbReference>
<evidence type="ECO:0000259" key="1">
    <source>
        <dbReference type="Pfam" id="PF13229"/>
    </source>
</evidence>
<dbReference type="InterPro" id="IPR006626">
    <property type="entry name" value="PbH1"/>
</dbReference>
<dbReference type="EMBL" id="VJMF01000044">
    <property type="protein sequence ID" value="TRL32789.1"/>
    <property type="molecule type" value="Genomic_DNA"/>
</dbReference>
<dbReference type="SMART" id="SM00710">
    <property type="entry name" value="PbH1"/>
    <property type="match status" value="9"/>
</dbReference>
<accession>A0A549ST34</accession>
<proteinExistence type="predicted"/>
<comment type="caution">
    <text evidence="2">The sequence shown here is derived from an EMBL/GenBank/DDBJ whole genome shotgun (WGS) entry which is preliminary data.</text>
</comment>
<protein>
    <submittedName>
        <fullName evidence="2">TIGR03808 family TAT-translocated repetitive protein</fullName>
    </submittedName>
</protein>
<evidence type="ECO:0000313" key="2">
    <source>
        <dbReference type="EMBL" id="TRL32789.1"/>
    </source>
</evidence>
<feature type="domain" description="Right handed beta helix" evidence="1">
    <location>
        <begin position="196"/>
        <end position="322"/>
    </location>
</feature>
<gene>
    <name evidence="2" type="ORF">FM996_11670</name>
</gene>
<organism evidence="2 3">
    <name type="scientific">Methylosinus sporium</name>
    <dbReference type="NCBI Taxonomy" id="428"/>
    <lineage>
        <taxon>Bacteria</taxon>
        <taxon>Pseudomonadati</taxon>
        <taxon>Pseudomonadota</taxon>
        <taxon>Alphaproteobacteria</taxon>
        <taxon>Hyphomicrobiales</taxon>
        <taxon>Methylocystaceae</taxon>
        <taxon>Methylosinus</taxon>
    </lineage>
</organism>
<name>A0A549ST34_METSR</name>
<dbReference type="InterPro" id="IPR039448">
    <property type="entry name" value="Beta_helix"/>
</dbReference>
<dbReference type="InterPro" id="IPR011050">
    <property type="entry name" value="Pectin_lyase_fold/virulence"/>
</dbReference>
<sequence>MTLYTKTSDTAVILQNAASSPGAGWSTVANVQAAFDQARSGGLPLFIKPGVYTTTEILVNSSTGGGQTLAVYAIPGTVVLQLTSGNNLLNISGIFCCKIDGINFNGNNVSFTNLSDSSALLSVTNAPYIEITNNQFYNSVACGVYVSGSACTIRDNLVYQCSYGVWTVDAVSRINGNTVQNCANNGILIWTSTVTGNGSIVSENNINGIQSGSGTGQNGNGILVFRAVAVTITANTISGCQYSAIRCNGGGDFVIQGNNCYGSREMAIFIEAPTAGIDLNGAVVSGNIIDTAGNGIAVANSGTGGQGTAKSVTITGNRVTNIIHQTINDPGYVPTVSIAYGIYAEGAAVISGNLVDGAAGIGINPGHNASTHDLNVNGNLVLNSPIGIGYSAQSGAGQIVISSNQIQGATGGAIVSVVYNDSTGTVARVSGSTDYGNQYDTQIGNVFVGNNRSY</sequence>